<keyword evidence="1" id="KW-1133">Transmembrane helix</keyword>
<dbReference type="PANTHER" id="PTHR34220:SF7">
    <property type="entry name" value="SENSOR HISTIDINE KINASE YPDA"/>
    <property type="match status" value="1"/>
</dbReference>
<dbReference type="InterPro" id="IPR050640">
    <property type="entry name" value="Bact_2-comp_sensor_kinase"/>
</dbReference>
<evidence type="ECO:0000259" key="3">
    <source>
        <dbReference type="Pfam" id="PF06580"/>
    </source>
</evidence>
<evidence type="ECO:0000313" key="5">
    <source>
        <dbReference type="EMBL" id="MEN7546968.1"/>
    </source>
</evidence>
<dbReference type="InterPro" id="IPR011047">
    <property type="entry name" value="Quinoprotein_ADH-like_sf"/>
</dbReference>
<evidence type="ECO:0000259" key="4">
    <source>
        <dbReference type="Pfam" id="PF07495"/>
    </source>
</evidence>
<evidence type="ECO:0000313" key="6">
    <source>
        <dbReference type="Proteomes" id="UP001403385"/>
    </source>
</evidence>
<organism evidence="5 6">
    <name type="scientific">Rapidithrix thailandica</name>
    <dbReference type="NCBI Taxonomy" id="413964"/>
    <lineage>
        <taxon>Bacteria</taxon>
        <taxon>Pseudomonadati</taxon>
        <taxon>Bacteroidota</taxon>
        <taxon>Cytophagia</taxon>
        <taxon>Cytophagales</taxon>
        <taxon>Flammeovirgaceae</taxon>
        <taxon>Rapidithrix</taxon>
    </lineage>
</organism>
<dbReference type="InterPro" id="IPR010559">
    <property type="entry name" value="Sig_transdc_His_kin_internal"/>
</dbReference>
<dbReference type="GO" id="GO:0000155">
    <property type="term" value="F:phosphorelay sensor kinase activity"/>
    <property type="evidence" value="ECO:0007669"/>
    <property type="project" value="InterPro"/>
</dbReference>
<gene>
    <name evidence="5" type="ORF">AAG747_03565</name>
</gene>
<proteinExistence type="predicted"/>
<sequence length="969" mass="112603">MKFVLGFLCFCFTIQVLCAQHPVTINIAEKDGLPEVEFYSIIRGKKKNFWLAAHSGLFRYDGTDFKKIDCKQQKGLSVFYLTEDSVNRIWCVNLYGQIMYAQNDSLHIFKDLHQVLKGSLASIFIEKNDLIVVWEDGILVFDLKTSAQKYYKKIHKIAIRKLNGKIYIFTSQGVIYNLGHDYSLVPFYSFDSTETRVDAVFFKFKNNIYTSYREAGKRYFLNLTTNTRLDFEVFKELSLSKIIQTKELDNKLWFVTNRGVFVYHLDENARWRLSARYFSGEIISDLYKDSDENYWFTTLHNGIYVMPNILLGKYKNISVEGNISSLEALGNHLVAMGTTEGIVYLLNTHSEKVETIRLAHQVTVNNLFYNASRNELYISTNSRNSYRYDLKNGKLQSERNKFATSKGLAITESDIVYLTYNRAQVYLNAFSEQQTVKPLKKKRPYTVLYDKAAKAVYLSYIDELVRYDSLWHPNALKHNAEDVQVSNLQQTDNGMIWANVNHRGIAVLQGDSITMKYDVNNGLMDNNLKEMEAEGNNLWCSYKGYLQRINTETGKITSITKQDGLEKLITGLTVSDSLLVFSSRKELFALPIDNENVFKKKKVPEVFFTQVWAGNKAVKLRDKYVFPYEKNAVAFHFQASSFEAVKHLKFKYKLQGLDTLWRTTDQGVSSVEYNSLPAGHYTFEVKTITAMHPEESSPGKKITLVIQLPFWREWWFIALCIALIFAALVFYYQKKMKQREETQNRIFDKLIQEKKFTTLKLENLRSQMNPHFIFNALNSIQEYIVNNQKNLASSYLVKFSRLMRMYLQHGQVNEVALSAELEALSLYLELEKIRFEKELIYQLEVAEEINTKQIKVPSIFIQPYVENAIKHGLLHKKNDRRLEIRFALSDCKTKLLCRVQDNGVGREEAQKINARNRFHTSFATKANEERIELYNLNRSHKISVEIQDIKEKKTALGTLVTIIIPIKEQ</sequence>
<reference evidence="5 6" key="1">
    <citation type="submission" date="2024-04" db="EMBL/GenBank/DDBJ databases">
        <title>Novel genus in family Flammeovirgaceae.</title>
        <authorList>
            <person name="Nguyen T.H."/>
            <person name="Vuong T.Q."/>
            <person name="Le H."/>
            <person name="Kim S.-G."/>
        </authorList>
    </citation>
    <scope>NUCLEOTIDE SEQUENCE [LARGE SCALE GENOMIC DNA]</scope>
    <source>
        <strain evidence="5 6">JCM 23209</strain>
    </source>
</reference>
<dbReference type="Gene3D" id="3.30.565.10">
    <property type="entry name" value="Histidine kinase-like ATPase, C-terminal domain"/>
    <property type="match status" value="1"/>
</dbReference>
<dbReference type="AlphaFoldDB" id="A0AAW9RZH2"/>
<feature type="domain" description="Signal transduction histidine kinase internal region" evidence="3">
    <location>
        <begin position="760"/>
        <end position="838"/>
    </location>
</feature>
<feature type="chain" id="PRO_5043701506" evidence="2">
    <location>
        <begin position="20"/>
        <end position="969"/>
    </location>
</feature>
<dbReference type="Gene3D" id="2.60.40.10">
    <property type="entry name" value="Immunoglobulins"/>
    <property type="match status" value="1"/>
</dbReference>
<name>A0AAW9RZH2_9BACT</name>
<keyword evidence="5" id="KW-0808">Transferase</keyword>
<dbReference type="SUPFAM" id="SSF50998">
    <property type="entry name" value="Quinoprotein alcohol dehydrogenase-like"/>
    <property type="match status" value="1"/>
</dbReference>
<dbReference type="Gene3D" id="2.130.10.10">
    <property type="entry name" value="YVTN repeat-like/Quinoprotein amine dehydrogenase"/>
    <property type="match status" value="2"/>
</dbReference>
<keyword evidence="6" id="KW-1185">Reference proteome</keyword>
<evidence type="ECO:0000256" key="1">
    <source>
        <dbReference type="SAM" id="Phobius"/>
    </source>
</evidence>
<dbReference type="Pfam" id="PF06580">
    <property type="entry name" value="His_kinase"/>
    <property type="match status" value="1"/>
</dbReference>
<dbReference type="InterPro" id="IPR013783">
    <property type="entry name" value="Ig-like_fold"/>
</dbReference>
<dbReference type="InterPro" id="IPR036890">
    <property type="entry name" value="HATPase_C_sf"/>
</dbReference>
<dbReference type="InterPro" id="IPR011123">
    <property type="entry name" value="Y_Y_Y"/>
</dbReference>
<feature type="domain" description="Two component regulator three Y" evidence="4">
    <location>
        <begin position="647"/>
        <end position="706"/>
    </location>
</feature>
<dbReference type="Pfam" id="PF07495">
    <property type="entry name" value="Y_Y_Y"/>
    <property type="match status" value="1"/>
</dbReference>
<dbReference type="PANTHER" id="PTHR34220">
    <property type="entry name" value="SENSOR HISTIDINE KINASE YPDA"/>
    <property type="match status" value="1"/>
</dbReference>
<keyword evidence="1" id="KW-0472">Membrane</keyword>
<evidence type="ECO:0000256" key="2">
    <source>
        <dbReference type="SAM" id="SignalP"/>
    </source>
</evidence>
<dbReference type="SUPFAM" id="SSF82171">
    <property type="entry name" value="DPP6 N-terminal domain-like"/>
    <property type="match status" value="1"/>
</dbReference>
<feature type="transmembrane region" description="Helical" evidence="1">
    <location>
        <begin position="714"/>
        <end position="732"/>
    </location>
</feature>
<comment type="caution">
    <text evidence="5">The sequence shown here is derived from an EMBL/GenBank/DDBJ whole genome shotgun (WGS) entry which is preliminary data.</text>
</comment>
<dbReference type="GO" id="GO:0016020">
    <property type="term" value="C:membrane"/>
    <property type="evidence" value="ECO:0007669"/>
    <property type="project" value="InterPro"/>
</dbReference>
<accession>A0AAW9RZH2</accession>
<dbReference type="EMBL" id="JBDKWZ010000002">
    <property type="protein sequence ID" value="MEN7546968.1"/>
    <property type="molecule type" value="Genomic_DNA"/>
</dbReference>
<keyword evidence="2" id="KW-0732">Signal</keyword>
<dbReference type="InterPro" id="IPR015943">
    <property type="entry name" value="WD40/YVTN_repeat-like_dom_sf"/>
</dbReference>
<keyword evidence="5" id="KW-0418">Kinase</keyword>
<keyword evidence="1" id="KW-0812">Transmembrane</keyword>
<feature type="signal peptide" evidence="2">
    <location>
        <begin position="1"/>
        <end position="19"/>
    </location>
</feature>
<dbReference type="SUPFAM" id="SSF55874">
    <property type="entry name" value="ATPase domain of HSP90 chaperone/DNA topoisomerase II/histidine kinase"/>
    <property type="match status" value="1"/>
</dbReference>
<protein>
    <submittedName>
        <fullName evidence="5">Histidine kinase</fullName>
    </submittedName>
</protein>
<dbReference type="RefSeq" id="WP_346819756.1">
    <property type="nucleotide sequence ID" value="NZ_JBDKWZ010000002.1"/>
</dbReference>
<dbReference type="Proteomes" id="UP001403385">
    <property type="component" value="Unassembled WGS sequence"/>
</dbReference>